<evidence type="ECO:0000256" key="18">
    <source>
        <dbReference type="SAM" id="MobiDB-lite"/>
    </source>
</evidence>
<evidence type="ECO:0000256" key="5">
    <source>
        <dbReference type="ARBA" id="ARBA00005525"/>
    </source>
</evidence>
<evidence type="ECO:0000256" key="7">
    <source>
        <dbReference type="ARBA" id="ARBA00022490"/>
    </source>
</evidence>
<name>A0A6B0S0L4_9CETA</name>
<dbReference type="PANTHER" id="PTHR43238:SF1">
    <property type="entry name" value="GDP-L-FUCOSE SYNTHASE"/>
    <property type="match status" value="1"/>
</dbReference>
<evidence type="ECO:0000256" key="8">
    <source>
        <dbReference type="ARBA" id="ARBA00022605"/>
    </source>
</evidence>
<dbReference type="GO" id="GO:0004735">
    <property type="term" value="F:pyrroline-5-carboxylate reductase activity"/>
    <property type="evidence" value="ECO:0007669"/>
    <property type="project" value="UniProtKB-EC"/>
</dbReference>
<dbReference type="Gene3D" id="3.90.25.10">
    <property type="entry name" value="UDP-galactose 4-epimerase, domain 1"/>
    <property type="match status" value="1"/>
</dbReference>
<keyword evidence="12" id="KW-0413">Isomerase</keyword>
<dbReference type="NCBIfam" id="TIGR00112">
    <property type="entry name" value="proC"/>
    <property type="match status" value="1"/>
</dbReference>
<dbReference type="PROSITE" id="PS00521">
    <property type="entry name" value="P5CR"/>
    <property type="match status" value="1"/>
</dbReference>
<evidence type="ECO:0000259" key="20">
    <source>
        <dbReference type="Pfam" id="PF03807"/>
    </source>
</evidence>
<feature type="domain" description="Pyrroline-5-carboxylate reductase dimerisation" evidence="21">
    <location>
        <begin position="500"/>
        <end position="604"/>
    </location>
</feature>
<sequence length="639" mass="69219">MGDPRGTRRILVTGGSGLVGRAIQKVVEDGARLPGEDWVFVSSKDADLTDAAQTRALFQQVQPTHVIHLAAMVGGLFRNIKYNLDFWRKNIHINDNVLHSAFEVGVRKVVSCLSTCIFPDKTTYPIDETMIHNGPPHSSNFGYSYAKRMIDVQNRAYFQQHGCTFTAVIPTNVFGPHDNFSIEDGHVLPGLIHKVHLAKSDGSALTVWGTGRPRRQFIYSLDLARLFIWALREYDEVEPIILSVGEEDEVSVQEAAEAVVEAMDFHGEVTFDTTKSDGQFKKTASNAKLRAYLPDFRFTPFKQAVKETCAWFTDNYEQARNHTHSSLEPTRERQQSLGSVSSQDNANSWSLCPATRLDSAAAAGKVEAEHVLASAPSDRNLCRFRAMGCQTTHSNLEVLHSCSLVFFATKPHILPAVLVEVAPAVTAEHILVSVAAGVSLSTLEKLLPPMARVLRVSPNLPCIVQEGAMVMARGCCAGSYEAQLLRSLLEACGQCEEVPEAQVDVHTGLSGSGVAFVCAFSEALAEGAIKMGMPSGLAHRIAAQTLLGTAKVLLQKGQHPAQLRTDVCTPGGTTIYGLHVLEQGGLRATAMSAVEAATCRARELSRNPSPVVAQVPSVLPALQGEGALAHREHSSVARS</sequence>
<dbReference type="UniPathway" id="UPA00128">
    <property type="reaction ID" value="UER00191"/>
</dbReference>
<evidence type="ECO:0000256" key="14">
    <source>
        <dbReference type="ARBA" id="ARBA00049867"/>
    </source>
</evidence>
<keyword evidence="23" id="KW-1185">Reference proteome</keyword>
<dbReference type="InterPro" id="IPR028614">
    <property type="entry name" value="GDP_fucose/colitose_synth"/>
</dbReference>
<evidence type="ECO:0000256" key="15">
    <source>
        <dbReference type="ARBA" id="ARBA00049875"/>
    </source>
</evidence>
<dbReference type="Proteomes" id="UP000322234">
    <property type="component" value="Unassembled WGS sequence"/>
</dbReference>
<gene>
    <name evidence="22" type="ORF">E5288_WYG022357</name>
</gene>
<dbReference type="EMBL" id="VBQZ03000096">
    <property type="protein sequence ID" value="MXQ93636.1"/>
    <property type="molecule type" value="Genomic_DNA"/>
</dbReference>
<evidence type="ECO:0000256" key="3">
    <source>
        <dbReference type="ARBA" id="ARBA00004883"/>
    </source>
</evidence>
<proteinExistence type="inferred from homology"/>
<evidence type="ECO:0000259" key="19">
    <source>
        <dbReference type="Pfam" id="PF01370"/>
    </source>
</evidence>
<evidence type="ECO:0000256" key="9">
    <source>
        <dbReference type="ARBA" id="ARBA00022650"/>
    </source>
</evidence>
<evidence type="ECO:0000256" key="6">
    <source>
        <dbReference type="ARBA" id="ARBA00005959"/>
    </source>
</evidence>
<dbReference type="EC" id="1.5.1.2" evidence="17"/>
<keyword evidence="10 17" id="KW-0521">NADP</keyword>
<feature type="domain" description="NAD-dependent epimerase/dehydratase" evidence="19">
    <location>
        <begin position="10"/>
        <end position="245"/>
    </location>
</feature>
<evidence type="ECO:0000313" key="22">
    <source>
        <dbReference type="EMBL" id="MXQ93636.1"/>
    </source>
</evidence>
<dbReference type="HAMAP" id="MF_00956">
    <property type="entry name" value="GDP_fucose_synth"/>
    <property type="match status" value="1"/>
</dbReference>
<comment type="similarity">
    <text evidence="5 17">Belongs to the pyrroline-5-carboxylate reductase family.</text>
</comment>
<dbReference type="SUPFAM" id="SSF48179">
    <property type="entry name" value="6-phosphogluconate dehydrogenase C-terminal domain-like"/>
    <property type="match status" value="1"/>
</dbReference>
<evidence type="ECO:0000256" key="4">
    <source>
        <dbReference type="ARBA" id="ARBA00005205"/>
    </source>
</evidence>
<evidence type="ECO:0000256" key="11">
    <source>
        <dbReference type="ARBA" id="ARBA00023002"/>
    </source>
</evidence>
<dbReference type="GO" id="GO:0050577">
    <property type="term" value="F:GDP-L-fucose synthase activity"/>
    <property type="evidence" value="ECO:0007669"/>
    <property type="project" value="UniProtKB-ARBA"/>
</dbReference>
<reference evidence="22" key="1">
    <citation type="submission" date="2019-10" db="EMBL/GenBank/DDBJ databases">
        <title>The sequence and de novo assembly of the wild yak genome.</title>
        <authorList>
            <person name="Liu Y."/>
        </authorList>
    </citation>
    <scope>NUCLEOTIDE SEQUENCE [LARGE SCALE GENOMIC DNA]</scope>
    <source>
        <strain evidence="22">WY2019</strain>
    </source>
</reference>
<evidence type="ECO:0000256" key="1">
    <source>
        <dbReference type="ARBA" id="ARBA00002870"/>
    </source>
</evidence>
<dbReference type="PANTHER" id="PTHR43238">
    <property type="entry name" value="GDP-L-FUCOSE SYNTHASE"/>
    <property type="match status" value="1"/>
</dbReference>
<feature type="region of interest" description="Disordered" evidence="18">
    <location>
        <begin position="322"/>
        <end position="346"/>
    </location>
</feature>
<organism evidence="22 23">
    <name type="scientific">Bos mutus</name>
    <name type="common">wild yak</name>
    <dbReference type="NCBI Taxonomy" id="72004"/>
    <lineage>
        <taxon>Eukaryota</taxon>
        <taxon>Metazoa</taxon>
        <taxon>Chordata</taxon>
        <taxon>Craniata</taxon>
        <taxon>Vertebrata</taxon>
        <taxon>Euteleostomi</taxon>
        <taxon>Mammalia</taxon>
        <taxon>Eutheria</taxon>
        <taxon>Laurasiatheria</taxon>
        <taxon>Artiodactyla</taxon>
        <taxon>Ruminantia</taxon>
        <taxon>Pecora</taxon>
        <taxon>Bovidae</taxon>
        <taxon>Bovinae</taxon>
        <taxon>Bos</taxon>
    </lineage>
</organism>
<protein>
    <recommendedName>
        <fullName evidence="17">Pyrroline-5-carboxylate reductase</fullName>
        <ecNumber evidence="17">1.5.1.2</ecNumber>
    </recommendedName>
</protein>
<keyword evidence="9 17" id="KW-0641">Proline biosynthesis</keyword>
<comment type="catalytic activity">
    <reaction evidence="14">
        <text>L-proline + NADP(+) = (S)-1-pyrroline-5-carboxylate + NADPH + 2 H(+)</text>
        <dbReference type="Rhea" id="RHEA:14109"/>
        <dbReference type="ChEBI" id="CHEBI:15378"/>
        <dbReference type="ChEBI" id="CHEBI:17388"/>
        <dbReference type="ChEBI" id="CHEBI:57783"/>
        <dbReference type="ChEBI" id="CHEBI:58349"/>
        <dbReference type="ChEBI" id="CHEBI:60039"/>
        <dbReference type="EC" id="1.5.1.2"/>
    </reaction>
    <physiologicalReaction direction="right-to-left" evidence="14">
        <dbReference type="Rhea" id="RHEA:14111"/>
    </physiologicalReaction>
</comment>
<dbReference type="Pfam" id="PF14748">
    <property type="entry name" value="P5CR_dimer"/>
    <property type="match status" value="1"/>
</dbReference>
<dbReference type="GO" id="GO:0005737">
    <property type="term" value="C:cytoplasm"/>
    <property type="evidence" value="ECO:0007669"/>
    <property type="project" value="UniProtKB-SubCell"/>
</dbReference>
<dbReference type="Gene3D" id="3.40.50.720">
    <property type="entry name" value="NAD(P)-binding Rossmann-like Domain"/>
    <property type="match status" value="2"/>
</dbReference>
<dbReference type="InterPro" id="IPR036291">
    <property type="entry name" value="NAD(P)-bd_dom_sf"/>
</dbReference>
<evidence type="ECO:0000256" key="13">
    <source>
        <dbReference type="ARBA" id="ARBA00038523"/>
    </source>
</evidence>
<dbReference type="UniPathway" id="UPA00098">
    <property type="reaction ID" value="UER00361"/>
</dbReference>
<accession>A0A6B0S0L4</accession>
<evidence type="ECO:0000313" key="23">
    <source>
        <dbReference type="Proteomes" id="UP000322234"/>
    </source>
</evidence>
<dbReference type="Pfam" id="PF01370">
    <property type="entry name" value="Epimerase"/>
    <property type="match status" value="1"/>
</dbReference>
<dbReference type="AlphaFoldDB" id="A0A6B0S0L4"/>
<feature type="domain" description="Pyrroline-5-carboxylate reductase catalytic N-terminal" evidence="20">
    <location>
        <begin position="360"/>
        <end position="437"/>
    </location>
</feature>
<comment type="similarity">
    <text evidence="6">Belongs to the NAD(P)-dependent epimerase/dehydratase family. Fucose synthase subfamily.</text>
</comment>
<evidence type="ECO:0000256" key="2">
    <source>
        <dbReference type="ARBA" id="ARBA00004496"/>
    </source>
</evidence>
<dbReference type="Gene3D" id="1.10.3730.10">
    <property type="entry name" value="ProC C-terminal domain-like"/>
    <property type="match status" value="1"/>
</dbReference>
<dbReference type="InterPro" id="IPR000304">
    <property type="entry name" value="Pyrroline-COOH_reductase"/>
</dbReference>
<dbReference type="FunFam" id="3.40.50.720:FF:000367">
    <property type="entry name" value="Pyrroline-5-carboxylate reductase"/>
    <property type="match status" value="1"/>
</dbReference>
<keyword evidence="7" id="KW-0963">Cytoplasm</keyword>
<dbReference type="FunFam" id="1.10.3730.10:FF:000003">
    <property type="entry name" value="Pyrroline-5-carboxylate reductase 1, mitochondrial"/>
    <property type="match status" value="1"/>
</dbReference>
<dbReference type="Pfam" id="PF03807">
    <property type="entry name" value="F420_oxidored"/>
    <property type="match status" value="1"/>
</dbReference>
<comment type="caution">
    <text evidence="22">The sequence shown here is derived from an EMBL/GenBank/DDBJ whole genome shotgun (WGS) entry which is preliminary data.</text>
</comment>
<keyword evidence="8 17" id="KW-0028">Amino-acid biosynthesis</keyword>
<evidence type="ECO:0000256" key="16">
    <source>
        <dbReference type="ARBA" id="ARBA00049975"/>
    </source>
</evidence>
<comment type="subunit">
    <text evidence="13">Homodecamer; composed of 5 homodimers.</text>
</comment>
<dbReference type="GO" id="GO:0042351">
    <property type="term" value="P:'de novo' GDP-L-fucose biosynthetic process"/>
    <property type="evidence" value="ECO:0007669"/>
    <property type="project" value="UniProtKB-UniPathway"/>
</dbReference>
<dbReference type="InterPro" id="IPR008927">
    <property type="entry name" value="6-PGluconate_DH-like_C_sf"/>
</dbReference>
<comment type="pathway">
    <text evidence="4 17">Amino-acid biosynthesis; L-proline biosynthesis; L-proline from L-glutamate 5-semialdehyde: step 1/1.</text>
</comment>
<dbReference type="InterPro" id="IPR053790">
    <property type="entry name" value="P5CR-like_CS"/>
</dbReference>
<comment type="subcellular location">
    <subcellularLocation>
        <location evidence="2">Cytoplasm</location>
    </subcellularLocation>
</comment>
<comment type="function">
    <text evidence="16">Oxidoreductase that catalyzes the last step in proline biosynthesis, which corresponds to the reduction of pyrroline-5-carboxylate (P5C) to L-proline using NAD(P)H. Proline is synthesized from either glutamate or ornithine; both are converted to P5C, and then to proline via pyrroline-5-carboxylate reductases (PYCRs). PYCR3 is exclusively linked to the biosynthesis of proline from ornithine.</text>
</comment>
<evidence type="ECO:0000256" key="10">
    <source>
        <dbReference type="ARBA" id="ARBA00022857"/>
    </source>
</evidence>
<keyword evidence="11 17" id="KW-0560">Oxidoreductase</keyword>
<dbReference type="GO" id="GO:0055129">
    <property type="term" value="P:L-proline biosynthetic process"/>
    <property type="evidence" value="ECO:0007669"/>
    <property type="project" value="UniProtKB-UniPathway"/>
</dbReference>
<dbReference type="GO" id="GO:0016853">
    <property type="term" value="F:isomerase activity"/>
    <property type="evidence" value="ECO:0007669"/>
    <property type="project" value="UniProtKB-KW"/>
</dbReference>
<dbReference type="SUPFAM" id="SSF51735">
    <property type="entry name" value="NAD(P)-binding Rossmann-fold domains"/>
    <property type="match status" value="2"/>
</dbReference>
<evidence type="ECO:0000256" key="17">
    <source>
        <dbReference type="RuleBase" id="RU003903"/>
    </source>
</evidence>
<evidence type="ECO:0000259" key="21">
    <source>
        <dbReference type="Pfam" id="PF14748"/>
    </source>
</evidence>
<dbReference type="InterPro" id="IPR029036">
    <property type="entry name" value="P5CR_dimer"/>
</dbReference>
<dbReference type="CDD" id="cd05239">
    <property type="entry name" value="GDP_FS_SDR_e"/>
    <property type="match status" value="1"/>
</dbReference>
<dbReference type="InterPro" id="IPR028939">
    <property type="entry name" value="P5C_Rdtase_cat_N"/>
</dbReference>
<dbReference type="HAMAP" id="MF_01925">
    <property type="entry name" value="P5C_reductase"/>
    <property type="match status" value="1"/>
</dbReference>
<comment type="catalytic activity">
    <reaction evidence="15">
        <text>L-proline + NAD(+) = (S)-1-pyrroline-5-carboxylate + NADH + 2 H(+)</text>
        <dbReference type="Rhea" id="RHEA:14105"/>
        <dbReference type="ChEBI" id="CHEBI:15378"/>
        <dbReference type="ChEBI" id="CHEBI:17388"/>
        <dbReference type="ChEBI" id="CHEBI:57540"/>
        <dbReference type="ChEBI" id="CHEBI:57945"/>
        <dbReference type="ChEBI" id="CHEBI:60039"/>
        <dbReference type="EC" id="1.5.1.2"/>
    </reaction>
    <physiologicalReaction direction="right-to-left" evidence="15">
        <dbReference type="Rhea" id="RHEA:14107"/>
    </physiologicalReaction>
</comment>
<comment type="pathway">
    <text evidence="3">Nucleotide-sugar biosynthesis; GDP-L-fucose biosynthesis via de novo pathway; GDP-L-fucose from GDP-alpha-D-mannose: step 2/2.</text>
</comment>
<evidence type="ECO:0000256" key="12">
    <source>
        <dbReference type="ARBA" id="ARBA00023235"/>
    </source>
</evidence>
<dbReference type="InterPro" id="IPR001509">
    <property type="entry name" value="Epimerase_deHydtase"/>
</dbReference>
<comment type="function">
    <text evidence="1">Catalyzes the two-step NADP-dependent conversion of GDP-4-dehydro-6-deoxy-D-mannose to GDP-fucose, involving an epimerase and a reductase reaction.</text>
</comment>
<feature type="compositionally biased region" description="Polar residues" evidence="18">
    <location>
        <begin position="335"/>
        <end position="346"/>
    </location>
</feature>